<feature type="domain" description="Phage terminase large subunit N-terminal" evidence="2">
    <location>
        <begin position="127"/>
        <end position="206"/>
    </location>
</feature>
<evidence type="ECO:0000259" key="2">
    <source>
        <dbReference type="Pfam" id="PF04466"/>
    </source>
</evidence>
<feature type="domain" description="Terminase large subunit gp17-like C-terminal" evidence="3">
    <location>
        <begin position="267"/>
        <end position="392"/>
    </location>
</feature>
<evidence type="ECO:0000313" key="4">
    <source>
        <dbReference type="EMBL" id="OQQ81593.1"/>
    </source>
</evidence>
<dbReference type="RefSeq" id="WP_081531126.1">
    <property type="nucleotide sequence ID" value="NZ_NBEB01000110.1"/>
</dbReference>
<dbReference type="Gene3D" id="3.30.420.280">
    <property type="match status" value="1"/>
</dbReference>
<evidence type="ECO:0000313" key="5">
    <source>
        <dbReference type="Proteomes" id="UP000192638"/>
    </source>
</evidence>
<dbReference type="InterPro" id="IPR035412">
    <property type="entry name" value="Terminase_L_N"/>
</dbReference>
<dbReference type="InterPro" id="IPR052380">
    <property type="entry name" value="Viral_DNA_packaging_terminase"/>
</dbReference>
<dbReference type="EMBL" id="NBEB01000110">
    <property type="protein sequence ID" value="OQQ81593.1"/>
    <property type="molecule type" value="Genomic_DNA"/>
</dbReference>
<evidence type="ECO:0000256" key="1">
    <source>
        <dbReference type="ARBA" id="ARBA00022612"/>
    </source>
</evidence>
<dbReference type="InterPro" id="IPR006437">
    <property type="entry name" value="Phage_terminase_lsu"/>
</dbReference>
<dbReference type="Gene3D" id="3.40.50.300">
    <property type="entry name" value="P-loop containing nucleotide triphosphate hydrolases"/>
    <property type="match status" value="1"/>
</dbReference>
<dbReference type="InterPro" id="IPR035421">
    <property type="entry name" value="Terminase_6C"/>
</dbReference>
<reference evidence="4 5" key="1">
    <citation type="submission" date="2017-03" db="EMBL/GenBank/DDBJ databases">
        <title>Phylogenomics and comparative genomics of Lactobacillus salivarius, a mammalian gut commensal.</title>
        <authorList>
            <person name="Harris H.M."/>
        </authorList>
    </citation>
    <scope>NUCLEOTIDE SEQUENCE [LARGE SCALE GENOMIC DNA]</scope>
    <source>
        <strain evidence="4 5">LMG 14477</strain>
    </source>
</reference>
<comment type="caution">
    <text evidence="4">The sequence shown here is derived from an EMBL/GenBank/DDBJ whole genome shotgun (WGS) entry which is preliminary data.</text>
</comment>
<accession>A0A1V9QL64</accession>
<dbReference type="InterPro" id="IPR027417">
    <property type="entry name" value="P-loop_NTPase"/>
</dbReference>
<dbReference type="PANTHER" id="PTHR39184:SF1">
    <property type="entry name" value="PBSX PHAGE TERMINASE LARGE SUBUNIT"/>
    <property type="match status" value="1"/>
</dbReference>
<dbReference type="Pfam" id="PF17289">
    <property type="entry name" value="Terminase_6C"/>
    <property type="match status" value="1"/>
</dbReference>
<dbReference type="NCBIfam" id="TIGR01547">
    <property type="entry name" value="phage_term_2"/>
    <property type="match status" value="1"/>
</dbReference>
<protein>
    <submittedName>
        <fullName evidence="4">Terminase</fullName>
    </submittedName>
</protein>
<dbReference type="Pfam" id="PF04466">
    <property type="entry name" value="Terminase_3"/>
    <property type="match status" value="1"/>
</dbReference>
<dbReference type="PANTHER" id="PTHR39184">
    <property type="match status" value="1"/>
</dbReference>
<sequence length="407" mass="47059">MGLRQMYSERQIEVLRKYKQGFRLMINYGAKRSGKTVIDNDLFLMELRAVRKRADAKKIREPQYILAGVSSKTIEQNILNPLRNKYGIEFKFDKHGNFTLFGVKVILAYTGSIGGLGAIRGLTSFGAYVNEATMANKYVFKEIMDRCSEDGAKIICDTNPDHPQHWLKVDYLDNDKPEVRTVSTHFTLEDNEAFLGQEYINDQKAMTPSGMMYERDILGLWVSGEGMVYQDFDKKRMLVDEVPKDLHYYAGVDWGYDHKGSIVVFGDDDKGNTYLIEEHTKKYKFIDYWVEIAKGIQKRYGYNVNFWVDSARPDNYNEFLRNGISARNANKARMAGIESVAKLMKLGRFFVLSSSVQSFLDEIYTYIWDDNTGEPVKQNDDVMDAMRYAIYNEHLNNDAQFINSIYI</sequence>
<organism evidence="4 5">
    <name type="scientific">Ligilactobacillus salivarius</name>
    <dbReference type="NCBI Taxonomy" id="1624"/>
    <lineage>
        <taxon>Bacteria</taxon>
        <taxon>Bacillati</taxon>
        <taxon>Bacillota</taxon>
        <taxon>Bacilli</taxon>
        <taxon>Lactobacillales</taxon>
        <taxon>Lactobacillaceae</taxon>
        <taxon>Ligilactobacillus</taxon>
    </lineage>
</organism>
<name>A0A1V9QL64_9LACO</name>
<evidence type="ECO:0000259" key="3">
    <source>
        <dbReference type="Pfam" id="PF17289"/>
    </source>
</evidence>
<proteinExistence type="predicted"/>
<gene>
    <name evidence="4" type="ORF">B6U60_09995</name>
</gene>
<dbReference type="Proteomes" id="UP000192638">
    <property type="component" value="Unassembled WGS sequence"/>
</dbReference>
<dbReference type="AlphaFoldDB" id="A0A1V9QL64"/>
<keyword evidence="1" id="KW-1188">Viral release from host cell</keyword>